<dbReference type="STRING" id="1555112.LIP_0654"/>
<dbReference type="CDD" id="cd00610">
    <property type="entry name" value="OAT_like"/>
    <property type="match status" value="1"/>
</dbReference>
<organism evidence="6 7">
    <name type="scientific">Limnochorda pilosa</name>
    <dbReference type="NCBI Taxonomy" id="1555112"/>
    <lineage>
        <taxon>Bacteria</taxon>
        <taxon>Bacillati</taxon>
        <taxon>Bacillota</taxon>
        <taxon>Limnochordia</taxon>
        <taxon>Limnochordales</taxon>
        <taxon>Limnochordaceae</taxon>
        <taxon>Limnochorda</taxon>
    </lineage>
</organism>
<dbReference type="InterPro" id="IPR049704">
    <property type="entry name" value="Aminotrans_3_PPA_site"/>
</dbReference>
<dbReference type="FunFam" id="3.40.640.10:FF:000014">
    <property type="entry name" value="Adenosylmethionine-8-amino-7-oxononanoate aminotransferase, probable"/>
    <property type="match status" value="1"/>
</dbReference>
<sequence length="461" mass="50418">MAVVPRVDDHLFYRDLRRPLREIVRGEGVYLYDTEGRRYLDGCAGSLAANIGHGNRRVAEVLRRQAERVAFTHLSRFTNGPAIELADWIAERAPGDLSRVYFVSGGSEATETALKLARQYFVDRDGPETPRWKVIARRSSYHGNTLGALSMTGHRARRSPYEPLLNAFPHAAPAYCYRCPFGLEPSSCRLRCATDVEETLLREGPETVAAVIAEPVVGAAAGALVPPDGYWQRLREICDRYGVLLIADEVMTGFGRTGRLFAVEHWNVVPDLLVLAKGMSAGYTPIGAVVAREPVWATLRDRSGRFVHGHTYGANPLSCAASLEVQRILEEEGLVERAEAMGRVLLGLLRERLGSHPLVGDVRGLGLMVGVELVADRVTREPFPSSWGVASRAGLAAERRGLVVYPGSGAHEGRGDHVLIGPPFIIDATQVEELADLLEESLNDLAGELAGRNPHPREEGI</sequence>
<evidence type="ECO:0000256" key="2">
    <source>
        <dbReference type="ARBA" id="ARBA00022576"/>
    </source>
</evidence>
<dbReference type="OrthoDB" id="3034088at2"/>
<dbReference type="Pfam" id="PF00202">
    <property type="entry name" value="Aminotran_3"/>
    <property type="match status" value="1"/>
</dbReference>
<dbReference type="Gene3D" id="3.40.640.10">
    <property type="entry name" value="Type I PLP-dependent aspartate aminotransferase-like (Major domain)"/>
    <property type="match status" value="1"/>
</dbReference>
<keyword evidence="7" id="KW-1185">Reference proteome</keyword>
<name>A0A0K2SHB2_LIMPI</name>
<evidence type="ECO:0000256" key="3">
    <source>
        <dbReference type="ARBA" id="ARBA00022679"/>
    </source>
</evidence>
<evidence type="ECO:0000313" key="6">
    <source>
        <dbReference type="EMBL" id="BAS26511.1"/>
    </source>
</evidence>
<dbReference type="SUPFAM" id="SSF53383">
    <property type="entry name" value="PLP-dependent transferases"/>
    <property type="match status" value="1"/>
</dbReference>
<dbReference type="AlphaFoldDB" id="A0A0K2SHB2"/>
<evidence type="ECO:0000256" key="5">
    <source>
        <dbReference type="RuleBase" id="RU003560"/>
    </source>
</evidence>
<dbReference type="PANTHER" id="PTHR43094:SF1">
    <property type="entry name" value="AMINOTRANSFERASE CLASS-III"/>
    <property type="match status" value="1"/>
</dbReference>
<gene>
    <name evidence="6" type="ORF">LIP_0654</name>
</gene>
<dbReference type="InterPro" id="IPR015422">
    <property type="entry name" value="PyrdxlP-dep_Trfase_small"/>
</dbReference>
<dbReference type="EMBL" id="AP014924">
    <property type="protein sequence ID" value="BAS26511.1"/>
    <property type="molecule type" value="Genomic_DNA"/>
</dbReference>
<reference evidence="7" key="2">
    <citation type="journal article" date="2016" name="Int. J. Syst. Evol. Microbiol.">
        <title>Complete genome sequence and cell structure of Limnochorda pilosa, a Gram-negative spore-former within the phylum Firmicutes.</title>
        <authorList>
            <person name="Watanabe M."/>
            <person name="Kojima H."/>
            <person name="Fukui M."/>
        </authorList>
    </citation>
    <scope>NUCLEOTIDE SEQUENCE [LARGE SCALE GENOMIC DNA]</scope>
    <source>
        <strain evidence="7">HC45</strain>
    </source>
</reference>
<dbReference type="InterPro" id="IPR015424">
    <property type="entry name" value="PyrdxlP-dep_Trfase"/>
</dbReference>
<comment type="similarity">
    <text evidence="1 5">Belongs to the class-III pyridoxal-phosphate-dependent aminotransferase family.</text>
</comment>
<dbReference type="GO" id="GO:0030170">
    <property type="term" value="F:pyridoxal phosphate binding"/>
    <property type="evidence" value="ECO:0007669"/>
    <property type="project" value="InterPro"/>
</dbReference>
<evidence type="ECO:0000256" key="4">
    <source>
        <dbReference type="ARBA" id="ARBA00022898"/>
    </source>
</evidence>
<reference evidence="7" key="1">
    <citation type="submission" date="2015-07" db="EMBL/GenBank/DDBJ databases">
        <title>Complete genome sequence and phylogenetic analysis of Limnochorda pilosa.</title>
        <authorList>
            <person name="Watanabe M."/>
            <person name="Kojima H."/>
            <person name="Fukui M."/>
        </authorList>
    </citation>
    <scope>NUCLEOTIDE SEQUENCE [LARGE SCALE GENOMIC DNA]</scope>
    <source>
        <strain evidence="7">HC45</strain>
    </source>
</reference>
<proteinExistence type="inferred from homology"/>
<accession>A0A0K2SHB2</accession>
<evidence type="ECO:0000256" key="1">
    <source>
        <dbReference type="ARBA" id="ARBA00008954"/>
    </source>
</evidence>
<dbReference type="Proteomes" id="UP000065807">
    <property type="component" value="Chromosome"/>
</dbReference>
<dbReference type="InterPro" id="IPR015421">
    <property type="entry name" value="PyrdxlP-dep_Trfase_major"/>
</dbReference>
<keyword evidence="2 6" id="KW-0032">Aminotransferase</keyword>
<keyword evidence="4 5" id="KW-0663">Pyridoxal phosphate</keyword>
<protein>
    <submittedName>
        <fullName evidence="6">Aminotransferase class III</fullName>
    </submittedName>
</protein>
<evidence type="ECO:0000313" key="7">
    <source>
        <dbReference type="Proteomes" id="UP000065807"/>
    </source>
</evidence>
<dbReference type="PANTHER" id="PTHR43094">
    <property type="entry name" value="AMINOTRANSFERASE"/>
    <property type="match status" value="1"/>
</dbReference>
<dbReference type="GO" id="GO:0008483">
    <property type="term" value="F:transaminase activity"/>
    <property type="evidence" value="ECO:0007669"/>
    <property type="project" value="UniProtKB-KW"/>
</dbReference>
<dbReference type="Gene3D" id="3.90.1150.10">
    <property type="entry name" value="Aspartate Aminotransferase, domain 1"/>
    <property type="match status" value="1"/>
</dbReference>
<dbReference type="InterPro" id="IPR005814">
    <property type="entry name" value="Aminotrans_3"/>
</dbReference>
<dbReference type="NCBIfam" id="NF005685">
    <property type="entry name" value="PRK07483.1"/>
    <property type="match status" value="1"/>
</dbReference>
<keyword evidence="3 6" id="KW-0808">Transferase</keyword>
<dbReference type="KEGG" id="lpil:LIP_0654"/>
<dbReference type="PROSITE" id="PS00600">
    <property type="entry name" value="AA_TRANSFER_CLASS_3"/>
    <property type="match status" value="1"/>
</dbReference>